<dbReference type="EMBL" id="SWKU01000006">
    <property type="protein sequence ID" value="KAF3005596.1"/>
    <property type="molecule type" value="Genomic_DNA"/>
</dbReference>
<evidence type="ECO:0000313" key="10">
    <source>
        <dbReference type="EMBL" id="KAF3005596.1"/>
    </source>
</evidence>
<dbReference type="Pfam" id="PF00089">
    <property type="entry name" value="Trypsin"/>
    <property type="match status" value="1"/>
</dbReference>
<evidence type="ECO:0000256" key="3">
    <source>
        <dbReference type="ARBA" id="ARBA00022670"/>
    </source>
</evidence>
<dbReference type="Gene3D" id="2.40.10.10">
    <property type="entry name" value="Trypsin-like serine proteases"/>
    <property type="match status" value="2"/>
</dbReference>
<keyword evidence="11" id="KW-1185">Reference proteome</keyword>
<dbReference type="OrthoDB" id="3693942at2759"/>
<feature type="compositionally biased region" description="Acidic residues" evidence="8">
    <location>
        <begin position="466"/>
        <end position="485"/>
    </location>
</feature>
<evidence type="ECO:0000256" key="4">
    <source>
        <dbReference type="ARBA" id="ARBA00022729"/>
    </source>
</evidence>
<proteinExistence type="inferred from homology"/>
<feature type="region of interest" description="Disordered" evidence="8">
    <location>
        <begin position="335"/>
        <end position="398"/>
    </location>
</feature>
<sequence length="819" mass="88346">MAQVLSQSALDEWTKTPLKRNLSAKHMEQKRFVSTAGLVKPIKTTSVVIRVGVWDLQTSQLNEFQPPENTESLFNGPTDESVIGPDGRKRVAKKHLLPGGKYRGMRIVKLFLRFAGQQDGASWAMATGWLIEPDLLVTAGHCANDWSHNYGKLTHAKAYIGYTGKEAVSEANHVQMRMGIKVAAPESWLAKGNTDSRGDVSLIRLNKPFTGVKPFKYVPTPVTGTNEYLGVVGYPGDLVKRSTGEKGALMYEMFAPVNYTLEGSKSKMLQYTIDTFGGNSGSPVLRQSDLTSIGVHVLGGNPNSASVIQGKYGNSIDALKMALKRSTRGFQLVTISGAESQTPEKSTPQKETSDNTDEGYIADEATNLGPTKGPWKNSVSRSQTPKPTPKPAQDAQVRSELETFVRALNKAKKVTADPLGAIAAYGLHVAGMQARQLRSESESDHEDSEVKAENGREDSSSTAVDVDSEGAAEATGEAEDEADGDVNEAYEDEENADEEADVDEAVDSAYEGVAERAILTEAAFLTFQAIGSRKCKNLKYMDRMQNYVAKHSATVGRAGIFVFPSLMPVALQATLTKLKQQQAATKGPSEADDLNDPVNVKDTAPGGFGPQLDENREAILDELTMGLESDSGEAITADLSEIVSKGLRIPGAIVAKVASDCLPDLITRAENLSLGQETNSEGGTEAAMADEFSSEYLYDAMAQRALIGEAMLESILNTPVDVQREEGIFSVFKKFIKVVGGVVRNNREDQQGNQTESFWGKIAKIGLKIGKAVYQATKESGGLDGEATEGLNRADELTDEEAEEGDDWDSWISKVVTGA</sequence>
<feature type="compositionally biased region" description="Acidic residues" evidence="8">
    <location>
        <begin position="797"/>
        <end position="809"/>
    </location>
</feature>
<feature type="region of interest" description="Disordered" evidence="8">
    <location>
        <begin position="780"/>
        <end position="809"/>
    </location>
</feature>
<comment type="caution">
    <text evidence="10">The sequence shown here is derived from an EMBL/GenBank/DDBJ whole genome shotgun (WGS) entry which is preliminary data.</text>
</comment>
<feature type="domain" description="Peptidase S1" evidence="9">
    <location>
        <begin position="124"/>
        <end position="305"/>
    </location>
</feature>
<dbReference type="InterPro" id="IPR050966">
    <property type="entry name" value="Glutamyl_endopeptidase"/>
</dbReference>
<dbReference type="InterPro" id="IPR009003">
    <property type="entry name" value="Peptidase_S1_PA"/>
</dbReference>
<comment type="similarity">
    <text evidence="2 7">Belongs to the peptidase S1B family.</text>
</comment>
<evidence type="ECO:0000256" key="6">
    <source>
        <dbReference type="ARBA" id="ARBA00022825"/>
    </source>
</evidence>
<dbReference type="EC" id="3.4.21.-" evidence="7"/>
<dbReference type="AlphaFoldDB" id="A0A9P4TJ53"/>
<dbReference type="GO" id="GO:0004252">
    <property type="term" value="F:serine-type endopeptidase activity"/>
    <property type="evidence" value="ECO:0007669"/>
    <property type="project" value="InterPro"/>
</dbReference>
<evidence type="ECO:0000256" key="8">
    <source>
        <dbReference type="SAM" id="MobiDB-lite"/>
    </source>
</evidence>
<evidence type="ECO:0000256" key="5">
    <source>
        <dbReference type="ARBA" id="ARBA00022801"/>
    </source>
</evidence>
<name>A0A9P4TJ53_CURKU</name>
<evidence type="ECO:0000313" key="11">
    <source>
        <dbReference type="Proteomes" id="UP000801428"/>
    </source>
</evidence>
<dbReference type="InterPro" id="IPR008256">
    <property type="entry name" value="Peptidase_S1B"/>
</dbReference>
<reference evidence="10" key="1">
    <citation type="submission" date="2019-04" db="EMBL/GenBank/DDBJ databases">
        <title>Sequencing of skin fungus with MAO and IRED activity.</title>
        <authorList>
            <person name="Marsaioli A.J."/>
            <person name="Bonatto J.M.C."/>
            <person name="Reis Junior O."/>
        </authorList>
    </citation>
    <scope>NUCLEOTIDE SEQUENCE</scope>
    <source>
        <strain evidence="10">30M1</strain>
    </source>
</reference>
<dbReference type="PANTHER" id="PTHR15462:SF8">
    <property type="entry name" value="SERINE PROTEASE"/>
    <property type="match status" value="1"/>
</dbReference>
<evidence type="ECO:0000256" key="7">
    <source>
        <dbReference type="RuleBase" id="RU004296"/>
    </source>
</evidence>
<feature type="compositionally biased region" description="Basic and acidic residues" evidence="8">
    <location>
        <begin position="437"/>
        <end position="459"/>
    </location>
</feature>
<protein>
    <recommendedName>
        <fullName evidence="7">Serine protease</fullName>
        <ecNumber evidence="7">3.4.21.-</ecNumber>
    </recommendedName>
</protein>
<dbReference type="InterPro" id="IPR043504">
    <property type="entry name" value="Peptidase_S1_PA_chymotrypsin"/>
</dbReference>
<dbReference type="SUPFAM" id="SSF50494">
    <property type="entry name" value="Trypsin-like serine proteases"/>
    <property type="match status" value="1"/>
</dbReference>
<gene>
    <name evidence="10" type="ORF">E8E13_000698</name>
</gene>
<feature type="compositionally biased region" description="Polar residues" evidence="8">
    <location>
        <begin position="335"/>
        <end position="346"/>
    </location>
</feature>
<dbReference type="PANTHER" id="PTHR15462">
    <property type="entry name" value="SERINE PROTEASE"/>
    <property type="match status" value="1"/>
</dbReference>
<keyword evidence="5 7" id="KW-0378">Hydrolase</keyword>
<evidence type="ECO:0000259" key="9">
    <source>
        <dbReference type="Pfam" id="PF00089"/>
    </source>
</evidence>
<dbReference type="PROSITE" id="PS00134">
    <property type="entry name" value="TRYPSIN_HIS"/>
    <property type="match status" value="1"/>
</dbReference>
<keyword evidence="4" id="KW-0732">Signal</keyword>
<dbReference type="Proteomes" id="UP000801428">
    <property type="component" value="Unassembled WGS sequence"/>
</dbReference>
<dbReference type="InterPro" id="IPR001254">
    <property type="entry name" value="Trypsin_dom"/>
</dbReference>
<feature type="region of interest" description="Disordered" evidence="8">
    <location>
        <begin position="435"/>
        <end position="485"/>
    </location>
</feature>
<dbReference type="GO" id="GO:0006508">
    <property type="term" value="P:proteolysis"/>
    <property type="evidence" value="ECO:0007669"/>
    <property type="project" value="UniProtKB-KW"/>
</dbReference>
<organism evidence="10 11">
    <name type="scientific">Curvularia kusanoi</name>
    <name type="common">Cochliobolus kusanoi</name>
    <dbReference type="NCBI Taxonomy" id="90978"/>
    <lineage>
        <taxon>Eukaryota</taxon>
        <taxon>Fungi</taxon>
        <taxon>Dikarya</taxon>
        <taxon>Ascomycota</taxon>
        <taxon>Pezizomycotina</taxon>
        <taxon>Dothideomycetes</taxon>
        <taxon>Pleosporomycetidae</taxon>
        <taxon>Pleosporales</taxon>
        <taxon>Pleosporineae</taxon>
        <taxon>Pleosporaceae</taxon>
        <taxon>Curvularia</taxon>
    </lineage>
</organism>
<comment type="similarity">
    <text evidence="1">Belongs to the peptidase S1 family.</text>
</comment>
<dbReference type="PRINTS" id="PR00839">
    <property type="entry name" value="V8PROTEASE"/>
</dbReference>
<dbReference type="InterPro" id="IPR018114">
    <property type="entry name" value="TRYPSIN_HIS"/>
</dbReference>
<evidence type="ECO:0000256" key="1">
    <source>
        <dbReference type="ARBA" id="ARBA00007664"/>
    </source>
</evidence>
<evidence type="ECO:0000256" key="2">
    <source>
        <dbReference type="ARBA" id="ARBA00008764"/>
    </source>
</evidence>
<accession>A0A9P4TJ53</accession>
<keyword evidence="3 7" id="KW-0645">Protease</keyword>
<keyword evidence="6 7" id="KW-0720">Serine protease</keyword>